<dbReference type="EMBL" id="QUMQ01000001">
    <property type="protein sequence ID" value="REG01712.1"/>
    <property type="molecule type" value="Genomic_DNA"/>
</dbReference>
<feature type="domain" description="Nudix hydrolase" evidence="6">
    <location>
        <begin position="1"/>
        <end position="109"/>
    </location>
</feature>
<dbReference type="InterPro" id="IPR020476">
    <property type="entry name" value="Nudix_hydrolase"/>
</dbReference>
<keyword evidence="3 5" id="KW-0378">Hydrolase</keyword>
<evidence type="ECO:0000259" key="6">
    <source>
        <dbReference type="PROSITE" id="PS51462"/>
    </source>
</evidence>
<dbReference type="AlphaFoldDB" id="A0A3D9ZX35"/>
<dbReference type="RefSeq" id="WP_239097256.1">
    <property type="nucleotide sequence ID" value="NZ_BONB01000021.1"/>
</dbReference>
<dbReference type="Gene3D" id="3.90.79.10">
    <property type="entry name" value="Nucleoside Triphosphate Pyrophosphohydrolase"/>
    <property type="match status" value="1"/>
</dbReference>
<dbReference type="InterPro" id="IPR020084">
    <property type="entry name" value="NUDIX_hydrolase_CS"/>
</dbReference>
<organism evidence="7 8">
    <name type="scientific">Asanoa ferruginea</name>
    <dbReference type="NCBI Taxonomy" id="53367"/>
    <lineage>
        <taxon>Bacteria</taxon>
        <taxon>Bacillati</taxon>
        <taxon>Actinomycetota</taxon>
        <taxon>Actinomycetes</taxon>
        <taxon>Micromonosporales</taxon>
        <taxon>Micromonosporaceae</taxon>
        <taxon>Asanoa</taxon>
    </lineage>
</organism>
<dbReference type="InterPro" id="IPR000086">
    <property type="entry name" value="NUDIX_hydrolase_dom"/>
</dbReference>
<evidence type="ECO:0000256" key="4">
    <source>
        <dbReference type="ARBA" id="ARBA00022842"/>
    </source>
</evidence>
<dbReference type="PRINTS" id="PR00502">
    <property type="entry name" value="NUDIXFAMILY"/>
</dbReference>
<evidence type="ECO:0000256" key="1">
    <source>
        <dbReference type="ARBA" id="ARBA00001946"/>
    </source>
</evidence>
<evidence type="ECO:0000256" key="2">
    <source>
        <dbReference type="ARBA" id="ARBA00005582"/>
    </source>
</evidence>
<proteinExistence type="inferred from homology"/>
<evidence type="ECO:0000256" key="5">
    <source>
        <dbReference type="RuleBase" id="RU003476"/>
    </source>
</evidence>
<name>A0A3D9ZX35_9ACTN</name>
<protein>
    <submittedName>
        <fullName evidence="7">NUDIX domain-containing protein</fullName>
    </submittedName>
</protein>
<evidence type="ECO:0000313" key="7">
    <source>
        <dbReference type="EMBL" id="REG01712.1"/>
    </source>
</evidence>
<dbReference type="PROSITE" id="PS51462">
    <property type="entry name" value="NUDIX"/>
    <property type="match status" value="1"/>
</dbReference>
<dbReference type="Proteomes" id="UP000256913">
    <property type="component" value="Unassembled WGS sequence"/>
</dbReference>
<keyword evidence="8" id="KW-1185">Reference proteome</keyword>
<evidence type="ECO:0000313" key="8">
    <source>
        <dbReference type="Proteomes" id="UP000256913"/>
    </source>
</evidence>
<reference evidence="7 8" key="1">
    <citation type="submission" date="2018-08" db="EMBL/GenBank/DDBJ databases">
        <title>Sequencing the genomes of 1000 actinobacteria strains.</title>
        <authorList>
            <person name="Klenk H.-P."/>
        </authorList>
    </citation>
    <scope>NUCLEOTIDE SEQUENCE [LARGE SCALE GENOMIC DNA]</scope>
    <source>
        <strain evidence="7 8">DSM 44099</strain>
    </source>
</reference>
<dbReference type="PROSITE" id="PS00893">
    <property type="entry name" value="NUDIX_BOX"/>
    <property type="match status" value="1"/>
</dbReference>
<dbReference type="SUPFAM" id="SSF55811">
    <property type="entry name" value="Nudix"/>
    <property type="match status" value="1"/>
</dbReference>
<dbReference type="Pfam" id="PF00293">
    <property type="entry name" value="NUDIX"/>
    <property type="match status" value="1"/>
</dbReference>
<dbReference type="PANTHER" id="PTHR43046:SF12">
    <property type="entry name" value="GDP-MANNOSE MANNOSYL HYDROLASE"/>
    <property type="match status" value="1"/>
</dbReference>
<accession>A0A3D9ZX35</accession>
<dbReference type="GO" id="GO:0016787">
    <property type="term" value="F:hydrolase activity"/>
    <property type="evidence" value="ECO:0007669"/>
    <property type="project" value="UniProtKB-KW"/>
</dbReference>
<evidence type="ECO:0000256" key="3">
    <source>
        <dbReference type="ARBA" id="ARBA00022801"/>
    </source>
</evidence>
<sequence length="133" mass="13864">MTEPGGGVEAGESLAEAAAREVREEVGLVVAPADLGAPVAQVGGFADLGFAAGFFRDHFFALRVDAFEPDTAGMLDHEVAAHAGHRWWTVAELREPAETVIPLGLAGLLADLAAGRRPVSPVALPWHHGPAVR</sequence>
<gene>
    <name evidence="7" type="ORF">DFJ67_7799</name>
</gene>
<comment type="caution">
    <text evidence="7">The sequence shown here is derived from an EMBL/GenBank/DDBJ whole genome shotgun (WGS) entry which is preliminary data.</text>
</comment>
<comment type="cofactor">
    <cofactor evidence="1">
        <name>Mg(2+)</name>
        <dbReference type="ChEBI" id="CHEBI:18420"/>
    </cofactor>
</comment>
<comment type="similarity">
    <text evidence="2 5">Belongs to the Nudix hydrolase family.</text>
</comment>
<dbReference type="PANTHER" id="PTHR43046">
    <property type="entry name" value="GDP-MANNOSE MANNOSYL HYDROLASE"/>
    <property type="match status" value="1"/>
</dbReference>
<keyword evidence="4" id="KW-0460">Magnesium</keyword>
<dbReference type="InterPro" id="IPR015797">
    <property type="entry name" value="NUDIX_hydrolase-like_dom_sf"/>
</dbReference>